<dbReference type="InterPro" id="IPR001387">
    <property type="entry name" value="Cro/C1-type_HTH"/>
</dbReference>
<gene>
    <name evidence="3" type="ORF">CBLFYP62_03525</name>
</gene>
<organism evidence="3">
    <name type="scientific">Clostridium butyricum</name>
    <dbReference type="NCBI Taxonomy" id="1492"/>
    <lineage>
        <taxon>Bacteria</taxon>
        <taxon>Bacillati</taxon>
        <taxon>Bacillota</taxon>
        <taxon>Clostridia</taxon>
        <taxon>Eubacteriales</taxon>
        <taxon>Clostridiaceae</taxon>
        <taxon>Clostridium</taxon>
    </lineage>
</organism>
<dbReference type="PROSITE" id="PS50943">
    <property type="entry name" value="HTH_CROC1"/>
    <property type="match status" value="1"/>
</dbReference>
<sequence length="467" mass="55265">MLAEKKEQISFLDILDNTKEKRISKARKQEVLDYIEQVHGEDDGYITIAIRNKKVGWQQYHFKKENLEDNINKILSLNTNTYISINSFYYAKRGVESLRKLNSLYVELDRHADGPMTDLELQDVMYYLEEDYFYTKIPRPNLIVSSGRGLHLYWVIKDLPKKGLPLWRIIENRILRELEDFNVRGFRVDKAATDPARVFRLPQSRNTKAKTTCKVLYTQNFKYRLDDIIKYYFEDLKIIKKPKTKVKEDNKTNYTKKENNIKNFYNIYNLHYARLCDIAKLVELRKGKPLEGKRELICFLYRYYSCLYTADTQKALRDTIALNNTFKDPLDEEEVIKATVSAEEAFKEWQESIKVAEETGDYRVSVNGIFKIKGYNYTNQKLIKLLSITEQEQLDLDTLIGKKEKYKRKNNERNKARRNEAGLTKRQQEKQELINKVKNLKLQGLKQKDIAEKLNITKGTVSKYLKL</sequence>
<feature type="compositionally biased region" description="Basic and acidic residues" evidence="1">
    <location>
        <begin position="409"/>
        <end position="420"/>
    </location>
</feature>
<reference evidence="3" key="1">
    <citation type="submission" date="2019-11" db="EMBL/GenBank/DDBJ databases">
        <authorList>
            <person name="Feng L."/>
        </authorList>
    </citation>
    <scope>NUCLEOTIDE SEQUENCE</scope>
    <source>
        <strain evidence="3">CButyricumLFYP62</strain>
    </source>
</reference>
<feature type="domain" description="HTH cro/C1-type" evidence="2">
    <location>
        <begin position="441"/>
        <end position="464"/>
    </location>
</feature>
<accession>A0A6N3H6C2</accession>
<name>A0A6N3H6C2_CLOBU</name>
<protein>
    <recommendedName>
        <fullName evidence="2">HTH cro/C1-type domain-containing protein</fullName>
    </recommendedName>
</protein>
<evidence type="ECO:0000313" key="3">
    <source>
        <dbReference type="EMBL" id="VYU71690.1"/>
    </source>
</evidence>
<dbReference type="EMBL" id="CACRTU010000047">
    <property type="protein sequence ID" value="VYU71690.1"/>
    <property type="molecule type" value="Genomic_DNA"/>
</dbReference>
<dbReference type="RefSeq" id="WP_156737185.1">
    <property type="nucleotide sequence ID" value="NZ_CACRTU010000047.1"/>
</dbReference>
<dbReference type="Gene3D" id="1.10.10.60">
    <property type="entry name" value="Homeodomain-like"/>
    <property type="match status" value="1"/>
</dbReference>
<proteinExistence type="predicted"/>
<dbReference type="AlphaFoldDB" id="A0A6N3H6C2"/>
<evidence type="ECO:0000259" key="2">
    <source>
        <dbReference type="PROSITE" id="PS50943"/>
    </source>
</evidence>
<feature type="region of interest" description="Disordered" evidence="1">
    <location>
        <begin position="407"/>
        <end position="428"/>
    </location>
</feature>
<evidence type="ECO:0000256" key="1">
    <source>
        <dbReference type="SAM" id="MobiDB-lite"/>
    </source>
</evidence>